<comment type="caution">
    <text evidence="2">The sequence shown here is derived from an EMBL/GenBank/DDBJ whole genome shotgun (WGS) entry which is preliminary data.</text>
</comment>
<dbReference type="Proteomes" id="UP001266305">
    <property type="component" value="Unassembled WGS sequence"/>
</dbReference>
<keyword evidence="3" id="KW-1185">Reference proteome</keyword>
<evidence type="ECO:0000256" key="1">
    <source>
        <dbReference type="SAM" id="MobiDB-lite"/>
    </source>
</evidence>
<sequence>MGSGHGPGSARRERGALGASPAGLLGRPAPARPCGLWTPRLPRSLVPARRPWEGARERARGLRVGPTRPALSAVLKRGPAWGGRGGGGGSAKRAGSVRTLRRLKQLQKFERDQRLLPLPPPPLPDSEAKGAPLAPERAPAFA</sequence>
<feature type="compositionally biased region" description="Low complexity" evidence="1">
    <location>
        <begin position="16"/>
        <end position="33"/>
    </location>
</feature>
<feature type="compositionally biased region" description="Gly residues" evidence="1">
    <location>
        <begin position="80"/>
        <end position="90"/>
    </location>
</feature>
<proteinExistence type="predicted"/>
<name>A0ABQ9WGL9_SAGOE</name>
<feature type="region of interest" description="Disordered" evidence="1">
    <location>
        <begin position="1"/>
        <end position="36"/>
    </location>
</feature>
<protein>
    <submittedName>
        <fullName evidence="2">Uncharacterized protein</fullName>
    </submittedName>
</protein>
<organism evidence="2 3">
    <name type="scientific">Saguinus oedipus</name>
    <name type="common">Cotton-top tamarin</name>
    <name type="synonym">Oedipomidas oedipus</name>
    <dbReference type="NCBI Taxonomy" id="9490"/>
    <lineage>
        <taxon>Eukaryota</taxon>
        <taxon>Metazoa</taxon>
        <taxon>Chordata</taxon>
        <taxon>Craniata</taxon>
        <taxon>Vertebrata</taxon>
        <taxon>Euteleostomi</taxon>
        <taxon>Mammalia</taxon>
        <taxon>Eutheria</taxon>
        <taxon>Euarchontoglires</taxon>
        <taxon>Primates</taxon>
        <taxon>Haplorrhini</taxon>
        <taxon>Platyrrhini</taxon>
        <taxon>Cebidae</taxon>
        <taxon>Callitrichinae</taxon>
        <taxon>Saguinus</taxon>
    </lineage>
</organism>
<dbReference type="EMBL" id="JASSZA010000001">
    <property type="protein sequence ID" value="KAK2120776.1"/>
    <property type="molecule type" value="Genomic_DNA"/>
</dbReference>
<evidence type="ECO:0000313" key="2">
    <source>
        <dbReference type="EMBL" id="KAK2120776.1"/>
    </source>
</evidence>
<reference evidence="2 3" key="1">
    <citation type="submission" date="2023-05" db="EMBL/GenBank/DDBJ databases">
        <title>B98-5 Cell Line De Novo Hybrid Assembly: An Optical Mapping Approach.</title>
        <authorList>
            <person name="Kananen K."/>
            <person name="Auerbach J.A."/>
            <person name="Kautto E."/>
            <person name="Blachly J.S."/>
        </authorList>
    </citation>
    <scope>NUCLEOTIDE SEQUENCE [LARGE SCALE GENOMIC DNA]</scope>
    <source>
        <strain evidence="2">B95-8</strain>
        <tissue evidence="2">Cell line</tissue>
    </source>
</reference>
<evidence type="ECO:0000313" key="3">
    <source>
        <dbReference type="Proteomes" id="UP001266305"/>
    </source>
</evidence>
<feature type="region of interest" description="Disordered" evidence="1">
    <location>
        <begin position="57"/>
        <end position="142"/>
    </location>
</feature>
<accession>A0ABQ9WGL9</accession>
<gene>
    <name evidence="2" type="ORF">P7K49_002162</name>
</gene>